<evidence type="ECO:0000256" key="4">
    <source>
        <dbReference type="ARBA" id="ARBA00022898"/>
    </source>
</evidence>
<evidence type="ECO:0000313" key="9">
    <source>
        <dbReference type="EMBL" id="ADO99956.1"/>
    </source>
</evidence>
<evidence type="ECO:0000256" key="1">
    <source>
        <dbReference type="ARBA" id="ARBA00001933"/>
    </source>
</evidence>
<comment type="catalytic activity">
    <reaction evidence="6">
        <text>N(6)-[(R)-lipoyl]-L-lysyl-[glycine-cleavage complex H protein] + glycine + H(+) = N(6)-[(R)-S(8)-aminomethyldihydrolipoyl]-L-lysyl-[glycine-cleavage complex H protein] + CO2</text>
        <dbReference type="Rhea" id="RHEA:24304"/>
        <dbReference type="Rhea" id="RHEA-COMP:10494"/>
        <dbReference type="Rhea" id="RHEA-COMP:10495"/>
        <dbReference type="ChEBI" id="CHEBI:15378"/>
        <dbReference type="ChEBI" id="CHEBI:16526"/>
        <dbReference type="ChEBI" id="CHEBI:57305"/>
        <dbReference type="ChEBI" id="CHEBI:83099"/>
        <dbReference type="ChEBI" id="CHEBI:83143"/>
        <dbReference type="EC" id="1.4.4.2"/>
    </reaction>
</comment>
<sequence length="916" mass="102262">MSDFLRRHIGPSKDQQTQMLQDLGLSNLDELVRQVVPDSILLRGENNLPKGCHEHQALAELKNIAKANNVKPSLIGQGYYGTITPPVIQRNVLENPSWYTSYTPYQAEISQGRLEALFNYQTLITELTGLPIANASLLDEATAAAEAMLLAYNSTRDKKTVIVDQDIFPQTLAVLETRAKPLGIEIKMLDIFDVVPLIEFDDAFAMIVQLPNKNGQLKYCDALLRVAEVYKCVKIAIVDPMCQVLMQPVGEWGFDIAVGSMQRFGIPMGYGGPHAAFFATTDKYKRKIPGRIVGQSVDSEGNKAYRLALQTREQHIRRDKATSNICTAQALLANMSGFYAAYHGADGLHAIARRIRLLRQTLLSVLKWNGFEVDDNEGFDTVRWKSDAPVEGYNVKYEGGYITLSLDELSNFDTVFDVVNTQKDYTQHRDTIYQAWDYIVNYKWYSIPERTKPWLQQEVFKKYHSETDMMRYIYELASKDFSLVNGMVPLGSCTMKLNAASELMPVSWEEFANVHPHTPMIQTMGYQKIIDDLQKWLCDITGFDSISLQPNAGSQGEYAGLLAIQAYHQGSGDDKRNVCLIPESAHGTNPASAVMAGMKVVGVKCDDDGNIDIKDLEKKAIMNTFELSCIMITYPSTHGVFETNIRQICKIVHENGGQVYLDGANLNAQVGLAKPCDYGADVCHLNLHKTFCIPHGGGGPGVGPIGVAKHLTPFVNQRVSAAVQGSASILPISWMYIRMMGADGLKYATEVALLNANWLAHKIEDSFKVLYKGENGRIAHECIFDCRNLPVTAEDIAKRLMDYGFHAPTLSWPVLGTMMVEPTESESLDELQRFVDAMDKIKREIHTIPEIVKNAPHTQSEICGEWVHAYTREEAVFPNQPKHKFWPAVSRIDNVSGDRNLVCSCTTPLETVTEDT</sequence>
<dbReference type="InterPro" id="IPR015424">
    <property type="entry name" value="PyrdxlP-dep_Trfase"/>
</dbReference>
<evidence type="ECO:0000259" key="8">
    <source>
        <dbReference type="Pfam" id="PF21478"/>
    </source>
</evidence>
<dbReference type="Proteomes" id="UP000006538">
    <property type="component" value="Segment"/>
</dbReference>
<dbReference type="NCBIfam" id="TIGR00461">
    <property type="entry name" value="gcvP"/>
    <property type="match status" value="1"/>
</dbReference>
<dbReference type="Pfam" id="PF21478">
    <property type="entry name" value="GcvP2_C"/>
    <property type="match status" value="1"/>
</dbReference>
<dbReference type="GO" id="GO:0030170">
    <property type="term" value="F:pyridoxal phosphate binding"/>
    <property type="evidence" value="ECO:0007669"/>
    <property type="project" value="TreeGrafter"/>
</dbReference>
<keyword evidence="10" id="KW-1185">Reference proteome</keyword>
<dbReference type="InterPro" id="IPR015421">
    <property type="entry name" value="PyrdxlP-dep_Trfase_major"/>
</dbReference>
<dbReference type="PANTHER" id="PTHR11773:SF1">
    <property type="entry name" value="GLYCINE DEHYDROGENASE (DECARBOXYLATING), MITOCHONDRIAL"/>
    <property type="match status" value="1"/>
</dbReference>
<organism evidence="9 10">
    <name type="scientific">Prochlorococcus phage P-HM2</name>
    <dbReference type="NCBI Taxonomy" id="445696"/>
    <lineage>
        <taxon>Viruses</taxon>
        <taxon>Duplodnaviria</taxon>
        <taxon>Heunggongvirae</taxon>
        <taxon>Uroviricota</taxon>
        <taxon>Caudoviricetes</taxon>
        <taxon>Eurybiavirus</taxon>
        <taxon>Eurybiavirus PHM2</taxon>
    </lineage>
</organism>
<comment type="similarity">
    <text evidence="2">Belongs to the GcvP family.</text>
</comment>
<evidence type="ECO:0000256" key="6">
    <source>
        <dbReference type="ARBA" id="ARBA00049026"/>
    </source>
</evidence>
<keyword evidence="4" id="KW-0663">Pyridoxal phosphate</keyword>
<dbReference type="GO" id="GO:0004375">
    <property type="term" value="F:glycine dehydrogenase (decarboxylating) activity"/>
    <property type="evidence" value="ECO:0007669"/>
    <property type="project" value="UniProtKB-EC"/>
</dbReference>
<dbReference type="GO" id="GO:0016594">
    <property type="term" value="F:glycine binding"/>
    <property type="evidence" value="ECO:0007669"/>
    <property type="project" value="TreeGrafter"/>
</dbReference>
<dbReference type="SMR" id="E3ST28"/>
<evidence type="ECO:0000256" key="3">
    <source>
        <dbReference type="ARBA" id="ARBA00012134"/>
    </source>
</evidence>
<name>E3ST28_9CAUD</name>
<dbReference type="SUPFAM" id="SSF53383">
    <property type="entry name" value="PLP-dependent transferases"/>
    <property type="match status" value="2"/>
</dbReference>
<dbReference type="InterPro" id="IPR049315">
    <property type="entry name" value="GDC-P_N"/>
</dbReference>
<dbReference type="InterPro" id="IPR015422">
    <property type="entry name" value="PyrdxlP-dep_Trfase_small"/>
</dbReference>
<evidence type="ECO:0000259" key="7">
    <source>
        <dbReference type="Pfam" id="PF02347"/>
    </source>
</evidence>
<accession>E3ST28</accession>
<dbReference type="KEGG" id="vg:10328049"/>
<dbReference type="Gene3D" id="3.40.640.10">
    <property type="entry name" value="Type I PLP-dependent aspartate aminotransferase-like (Major domain)"/>
    <property type="match status" value="2"/>
</dbReference>
<keyword evidence="5" id="KW-0560">Oxidoreductase</keyword>
<dbReference type="InterPro" id="IPR020581">
    <property type="entry name" value="GDC_P"/>
</dbReference>
<dbReference type="EMBL" id="GU075905">
    <property type="protein sequence ID" value="ADO99956.1"/>
    <property type="molecule type" value="Genomic_DNA"/>
</dbReference>
<evidence type="ECO:0000256" key="2">
    <source>
        <dbReference type="ARBA" id="ARBA00010756"/>
    </source>
</evidence>
<evidence type="ECO:0000313" key="10">
    <source>
        <dbReference type="Proteomes" id="UP000006538"/>
    </source>
</evidence>
<feature type="domain" description="Glycine cleavage system P-protein N-terminal" evidence="7">
    <location>
        <begin position="447"/>
        <end position="712"/>
    </location>
</feature>
<dbReference type="RefSeq" id="YP_004323547.1">
    <property type="nucleotide sequence ID" value="NC_015284.1"/>
</dbReference>
<dbReference type="InterPro" id="IPR003437">
    <property type="entry name" value="GcvP"/>
</dbReference>
<feature type="domain" description="Glycine cleavage system P-protein N-terminal" evidence="7">
    <location>
        <begin position="6"/>
        <end position="388"/>
    </location>
</feature>
<dbReference type="OrthoDB" id="29393at10239"/>
<feature type="domain" description="Glycine dehydrogenase C-terminal" evidence="8">
    <location>
        <begin position="748"/>
        <end position="850"/>
    </location>
</feature>
<dbReference type="EC" id="1.4.4.2" evidence="3"/>
<proteinExistence type="inferred from homology"/>
<dbReference type="GeneID" id="10328049"/>
<dbReference type="InterPro" id="IPR049316">
    <property type="entry name" value="GDC-P_C"/>
</dbReference>
<dbReference type="PANTHER" id="PTHR11773">
    <property type="entry name" value="GLYCINE DEHYDROGENASE, DECARBOXYLATING"/>
    <property type="match status" value="1"/>
</dbReference>
<dbReference type="GO" id="GO:0005960">
    <property type="term" value="C:glycine cleavage complex"/>
    <property type="evidence" value="ECO:0007669"/>
    <property type="project" value="TreeGrafter"/>
</dbReference>
<comment type="cofactor">
    <cofactor evidence="1">
        <name>pyridoxal 5'-phosphate</name>
        <dbReference type="ChEBI" id="CHEBI:597326"/>
    </cofactor>
</comment>
<evidence type="ECO:0000256" key="5">
    <source>
        <dbReference type="ARBA" id="ARBA00023002"/>
    </source>
</evidence>
<dbReference type="FunFam" id="3.40.640.10:FF:000007">
    <property type="entry name" value="glycine dehydrogenase (Decarboxylating), mitochondrial"/>
    <property type="match status" value="1"/>
</dbReference>
<dbReference type="CDD" id="cd00613">
    <property type="entry name" value="GDC-P"/>
    <property type="match status" value="2"/>
</dbReference>
<dbReference type="GO" id="GO:0019464">
    <property type="term" value="P:glycine decarboxylation via glycine cleavage system"/>
    <property type="evidence" value="ECO:0007669"/>
    <property type="project" value="TreeGrafter"/>
</dbReference>
<reference evidence="9 10" key="1">
    <citation type="journal article" date="2010" name="Environ. Microbiol.">
        <title>Genomic analysis of oceanic cyanobacterial myoviruses compared with T4-like myoviruses from diverse hosts and environments.</title>
        <authorList>
            <person name="Sullivan M.B."/>
            <person name="Huang K.H."/>
            <person name="Ignacio-Espinoza J.C."/>
            <person name="Berlin A.M."/>
            <person name="Kelly L."/>
            <person name="Weigele P.R."/>
            <person name="DeFrancesco A.S."/>
            <person name="Kern S.E."/>
            <person name="Thompson L.R."/>
            <person name="Young S."/>
            <person name="Yandava C."/>
            <person name="Fu R."/>
            <person name="Krastins B."/>
            <person name="Chase M."/>
            <person name="Sarracino D."/>
            <person name="Osburne M.S."/>
            <person name="Henn M.R."/>
            <person name="Chisholm S.W."/>
        </authorList>
    </citation>
    <scope>NUCLEOTIDE SEQUENCE [LARGE SCALE GENOMIC DNA]</scope>
    <source>
        <strain evidence="9">M4-259</strain>
    </source>
</reference>
<protein>
    <recommendedName>
        <fullName evidence="3">glycine dehydrogenase (aminomethyl-transferring)</fullName>
        <ecNumber evidence="3">1.4.4.2</ecNumber>
    </recommendedName>
</protein>
<dbReference type="Gene3D" id="3.90.1150.10">
    <property type="entry name" value="Aspartate Aminotransferase, domain 1"/>
    <property type="match status" value="2"/>
</dbReference>
<dbReference type="Pfam" id="PF02347">
    <property type="entry name" value="GDC-P"/>
    <property type="match status" value="2"/>
</dbReference>
<gene>
    <name evidence="9" type="ORF">PHM2_178</name>
</gene>